<dbReference type="Proteomes" id="UP001454036">
    <property type="component" value="Unassembled WGS sequence"/>
</dbReference>
<evidence type="ECO:0000313" key="2">
    <source>
        <dbReference type="EMBL" id="GAA0146493.1"/>
    </source>
</evidence>
<keyword evidence="3" id="KW-1185">Reference proteome</keyword>
<dbReference type="AlphaFoldDB" id="A0AAV3P8V5"/>
<evidence type="ECO:0000313" key="3">
    <source>
        <dbReference type="Proteomes" id="UP001454036"/>
    </source>
</evidence>
<name>A0AAV3P8V5_LITER</name>
<proteinExistence type="predicted"/>
<gene>
    <name evidence="2" type="ORF">LIER_06428</name>
</gene>
<dbReference type="EMBL" id="BAABME010000938">
    <property type="protein sequence ID" value="GAA0146493.1"/>
    <property type="molecule type" value="Genomic_DNA"/>
</dbReference>
<sequence length="188" mass="20313">MAEALSRISSQLVKPLFAYRNTSEQKHLGYARVSVEVRIESNMFDEIPVKYVNGKDKEALDESDVPGSSAMLKFGAIDIEEVNLLPTPAGSVSSKVSETRPNTQVNRGVNDVPVLQLSPIGEVVIEEEEGGSKSTDLEANILQKVLSMITQLAAESAEQIRGGAVVLEKNKKKGRGRGRLADPPPKSV</sequence>
<comment type="caution">
    <text evidence="2">The sequence shown here is derived from an EMBL/GenBank/DDBJ whole genome shotgun (WGS) entry which is preliminary data.</text>
</comment>
<feature type="region of interest" description="Disordered" evidence="1">
    <location>
        <begin position="163"/>
        <end position="188"/>
    </location>
</feature>
<protein>
    <submittedName>
        <fullName evidence="2">Uncharacterized protein</fullName>
    </submittedName>
</protein>
<organism evidence="2 3">
    <name type="scientific">Lithospermum erythrorhizon</name>
    <name type="common">Purple gromwell</name>
    <name type="synonym">Lithospermum officinale var. erythrorhizon</name>
    <dbReference type="NCBI Taxonomy" id="34254"/>
    <lineage>
        <taxon>Eukaryota</taxon>
        <taxon>Viridiplantae</taxon>
        <taxon>Streptophyta</taxon>
        <taxon>Embryophyta</taxon>
        <taxon>Tracheophyta</taxon>
        <taxon>Spermatophyta</taxon>
        <taxon>Magnoliopsida</taxon>
        <taxon>eudicotyledons</taxon>
        <taxon>Gunneridae</taxon>
        <taxon>Pentapetalae</taxon>
        <taxon>asterids</taxon>
        <taxon>lamiids</taxon>
        <taxon>Boraginales</taxon>
        <taxon>Boraginaceae</taxon>
        <taxon>Boraginoideae</taxon>
        <taxon>Lithospermeae</taxon>
        <taxon>Lithospermum</taxon>
    </lineage>
</organism>
<accession>A0AAV3P8V5</accession>
<evidence type="ECO:0000256" key="1">
    <source>
        <dbReference type="SAM" id="MobiDB-lite"/>
    </source>
</evidence>
<reference evidence="2 3" key="1">
    <citation type="submission" date="2024-01" db="EMBL/GenBank/DDBJ databases">
        <title>The complete chloroplast genome sequence of Lithospermum erythrorhizon: insights into the phylogenetic relationship among Boraginaceae species and the maternal lineages of purple gromwells.</title>
        <authorList>
            <person name="Okada T."/>
            <person name="Watanabe K."/>
        </authorList>
    </citation>
    <scope>NUCLEOTIDE SEQUENCE [LARGE SCALE GENOMIC DNA]</scope>
</reference>